<dbReference type="GO" id="GO:0005739">
    <property type="term" value="C:mitochondrion"/>
    <property type="evidence" value="ECO:0007669"/>
    <property type="project" value="UniProtKB-SubCell"/>
</dbReference>
<evidence type="ECO:0000256" key="6">
    <source>
        <dbReference type="ARBA" id="ARBA00031849"/>
    </source>
</evidence>
<evidence type="ECO:0000313" key="8">
    <source>
        <dbReference type="Proteomes" id="UP000188318"/>
    </source>
</evidence>
<dbReference type="Gene3D" id="3.30.200.20">
    <property type="entry name" value="Phosphorylase Kinase, domain 1"/>
    <property type="match status" value="1"/>
</dbReference>
<proteinExistence type="inferred from homology"/>
<dbReference type="InterPro" id="IPR011009">
    <property type="entry name" value="Kinase-like_dom_sf"/>
</dbReference>
<comment type="subcellular location">
    <subcellularLocation>
        <location evidence="1">Mitochondrion</location>
    </subcellularLocation>
</comment>
<dbReference type="AlphaFoldDB" id="A0A1R3RIN4"/>
<evidence type="ECO:0000256" key="1">
    <source>
        <dbReference type="ARBA" id="ARBA00004173"/>
    </source>
</evidence>
<dbReference type="InterPro" id="IPR051035">
    <property type="entry name" value="Mito_inheritance_9"/>
</dbReference>
<comment type="similarity">
    <text evidence="2">Belongs to the AIM9 family.</text>
</comment>
<evidence type="ECO:0000256" key="3">
    <source>
        <dbReference type="ARBA" id="ARBA00016197"/>
    </source>
</evidence>
<dbReference type="OrthoDB" id="2831558at2759"/>
<organism evidence="7 8">
    <name type="scientific">Aspergillus carbonarius (strain ITEM 5010)</name>
    <dbReference type="NCBI Taxonomy" id="602072"/>
    <lineage>
        <taxon>Eukaryota</taxon>
        <taxon>Fungi</taxon>
        <taxon>Dikarya</taxon>
        <taxon>Ascomycota</taxon>
        <taxon>Pezizomycotina</taxon>
        <taxon>Eurotiomycetes</taxon>
        <taxon>Eurotiomycetidae</taxon>
        <taxon>Eurotiales</taxon>
        <taxon>Aspergillaceae</taxon>
        <taxon>Aspergillus</taxon>
        <taxon>Aspergillus subgen. Circumdati</taxon>
    </lineage>
</organism>
<gene>
    <name evidence="7" type="ORF">ASPCADRAFT_131897</name>
</gene>
<evidence type="ECO:0000256" key="4">
    <source>
        <dbReference type="ARBA" id="ARBA00022946"/>
    </source>
</evidence>
<dbReference type="PANTHER" id="PTHR36091">
    <property type="entry name" value="ALTERED INHERITANCE OF MITOCHONDRIA PROTEIN 9, MITOCHONDRIAL"/>
    <property type="match status" value="1"/>
</dbReference>
<reference evidence="8" key="1">
    <citation type="journal article" date="2017" name="Genome Biol.">
        <title>Comparative genomics reveals high biological diversity and specific adaptations in the industrially and medically important fungal genus Aspergillus.</title>
        <authorList>
            <person name="de Vries R.P."/>
            <person name="Riley R."/>
            <person name="Wiebenga A."/>
            <person name="Aguilar-Osorio G."/>
            <person name="Amillis S."/>
            <person name="Uchima C.A."/>
            <person name="Anderluh G."/>
            <person name="Asadollahi M."/>
            <person name="Askin M."/>
            <person name="Barry K."/>
            <person name="Battaglia E."/>
            <person name="Bayram O."/>
            <person name="Benocci T."/>
            <person name="Braus-Stromeyer S.A."/>
            <person name="Caldana C."/>
            <person name="Canovas D."/>
            <person name="Cerqueira G.C."/>
            <person name="Chen F."/>
            <person name="Chen W."/>
            <person name="Choi C."/>
            <person name="Clum A."/>
            <person name="Dos Santos R.A."/>
            <person name="Damasio A.R."/>
            <person name="Diallinas G."/>
            <person name="Emri T."/>
            <person name="Fekete E."/>
            <person name="Flipphi M."/>
            <person name="Freyberg S."/>
            <person name="Gallo A."/>
            <person name="Gournas C."/>
            <person name="Habgood R."/>
            <person name="Hainaut M."/>
            <person name="Harispe M.L."/>
            <person name="Henrissat B."/>
            <person name="Hilden K.S."/>
            <person name="Hope R."/>
            <person name="Hossain A."/>
            <person name="Karabika E."/>
            <person name="Karaffa L."/>
            <person name="Karanyi Z."/>
            <person name="Krasevec N."/>
            <person name="Kuo A."/>
            <person name="Kusch H."/>
            <person name="LaButti K."/>
            <person name="Lagendijk E.L."/>
            <person name="Lapidus A."/>
            <person name="Levasseur A."/>
            <person name="Lindquist E."/>
            <person name="Lipzen A."/>
            <person name="Logrieco A.F."/>
            <person name="MacCabe A."/>
            <person name="Maekelae M.R."/>
            <person name="Malavazi I."/>
            <person name="Melin P."/>
            <person name="Meyer V."/>
            <person name="Mielnichuk N."/>
            <person name="Miskei M."/>
            <person name="Molnar A.P."/>
            <person name="Mule G."/>
            <person name="Ngan C.Y."/>
            <person name="Orejas M."/>
            <person name="Orosz E."/>
            <person name="Ouedraogo J.P."/>
            <person name="Overkamp K.M."/>
            <person name="Park H.-S."/>
            <person name="Perrone G."/>
            <person name="Piumi F."/>
            <person name="Punt P.J."/>
            <person name="Ram A.F."/>
            <person name="Ramon A."/>
            <person name="Rauscher S."/>
            <person name="Record E."/>
            <person name="Riano-Pachon D.M."/>
            <person name="Robert V."/>
            <person name="Roehrig J."/>
            <person name="Ruller R."/>
            <person name="Salamov A."/>
            <person name="Salih N.S."/>
            <person name="Samson R.A."/>
            <person name="Sandor E."/>
            <person name="Sanguinetti M."/>
            <person name="Schuetze T."/>
            <person name="Sepcic K."/>
            <person name="Shelest E."/>
            <person name="Sherlock G."/>
            <person name="Sophianopoulou V."/>
            <person name="Squina F.M."/>
            <person name="Sun H."/>
            <person name="Susca A."/>
            <person name="Todd R.B."/>
            <person name="Tsang A."/>
            <person name="Unkles S.E."/>
            <person name="van de Wiele N."/>
            <person name="van Rossen-Uffink D."/>
            <person name="Oliveira J.V."/>
            <person name="Vesth T.C."/>
            <person name="Visser J."/>
            <person name="Yu J.-H."/>
            <person name="Zhou M."/>
            <person name="Andersen M.R."/>
            <person name="Archer D.B."/>
            <person name="Baker S.E."/>
            <person name="Benoit I."/>
            <person name="Brakhage A.A."/>
            <person name="Braus G.H."/>
            <person name="Fischer R."/>
            <person name="Frisvad J.C."/>
            <person name="Goldman G.H."/>
            <person name="Houbraken J."/>
            <person name="Oakley B."/>
            <person name="Pocsi I."/>
            <person name="Scazzocchio C."/>
            <person name="Seiboth B."/>
            <person name="vanKuyk P.A."/>
            <person name="Wortman J."/>
            <person name="Dyer P.S."/>
            <person name="Grigoriev I.V."/>
        </authorList>
    </citation>
    <scope>NUCLEOTIDE SEQUENCE [LARGE SCALE GENOMIC DNA]</scope>
    <source>
        <strain evidence="8">ITEM 5010</strain>
    </source>
</reference>
<keyword evidence="4" id="KW-0809">Transit peptide</keyword>
<keyword evidence="5" id="KW-0496">Mitochondrion</keyword>
<dbReference type="VEuPathDB" id="FungiDB:ASPCADRAFT_131897"/>
<dbReference type="Proteomes" id="UP000188318">
    <property type="component" value="Unassembled WGS sequence"/>
</dbReference>
<dbReference type="PANTHER" id="PTHR36091:SF1">
    <property type="entry name" value="ALTERED INHERITANCE OF MITOCHONDRIA PROTEIN 9, MITOCHONDRIAL"/>
    <property type="match status" value="1"/>
</dbReference>
<evidence type="ECO:0000256" key="2">
    <source>
        <dbReference type="ARBA" id="ARBA00005543"/>
    </source>
</evidence>
<accession>A0A1R3RIN4</accession>
<keyword evidence="8" id="KW-1185">Reference proteome</keyword>
<sequence length="497" mass="56410">MMLKPLRFYALLHCPIRTGLTGGLGVFVNLSRTFCTAKCRKESMTRDIKFGTVDQDDLFRYTSGRWLINEKHQLEQRYVKFNVKNLCSQAASLFGPETKCVRIVKMEGSFNKALLLTMDDGNEVIAKIPCPNSGTSLLTTASEVATLKFLRSRVSIPVPEVYAWNSDPTNPESLPSGYCHYPLPSELDPTGSFCIGPSCSRAHKASNGISKSDVGPWTSILDFAFSIAHREFAFTANDKDKVQHHLTQFSDDQSVNEYRDLLQKARLFGIPTCILGISVSSDDPTKIEGVIDWQSTQAAPLLIQAQFPEFLRPPKDYSRGTEVPALPDNYDELDPDEKERAAHEQTLAAQSKYYEMSCLVYNKSVYDAMKLDRRLWEPFTCCQLTSKGSMVPLRNSLIRISQDWKPLGLPGSCPFEFAEEDLRRHNDQVQQYQDYVYLWDLVKGQLRTDNSGWVPIEQWESTNKVNEYLFDMYLKALSEEVPPAVASKRWPFPPREA</sequence>
<dbReference type="OMA" id="KMNEYLF"/>
<evidence type="ECO:0000313" key="7">
    <source>
        <dbReference type="EMBL" id="OOF94352.1"/>
    </source>
</evidence>
<protein>
    <recommendedName>
        <fullName evidence="3">Altered inheritance of mitochondria protein 9, mitochondrial</fullName>
    </recommendedName>
    <alternativeName>
        <fullName evidence="6">Found in mitochondrial proteome protein 29</fullName>
    </alternativeName>
</protein>
<dbReference type="SUPFAM" id="SSF56112">
    <property type="entry name" value="Protein kinase-like (PK-like)"/>
    <property type="match status" value="1"/>
</dbReference>
<evidence type="ECO:0000256" key="5">
    <source>
        <dbReference type="ARBA" id="ARBA00023128"/>
    </source>
</evidence>
<name>A0A1R3RIN4_ASPC5</name>
<dbReference type="EMBL" id="KV907502">
    <property type="protein sequence ID" value="OOF94352.1"/>
    <property type="molecule type" value="Genomic_DNA"/>
</dbReference>